<dbReference type="PANTHER" id="PTHR12001:SF69">
    <property type="entry name" value="ALL TRANS-POLYPRENYL-DIPHOSPHATE SYNTHASE PDSS1"/>
    <property type="match status" value="1"/>
</dbReference>
<dbReference type="InterPro" id="IPR000092">
    <property type="entry name" value="Polyprenyl_synt"/>
</dbReference>
<evidence type="ECO:0000256" key="3">
    <source>
        <dbReference type="ARBA" id="ARBA00022679"/>
    </source>
</evidence>
<accession>A0A4D6WW15</accession>
<evidence type="ECO:0000256" key="6">
    <source>
        <dbReference type="ARBA" id="ARBA00023229"/>
    </source>
</evidence>
<geneLocation type="plastid" evidence="8"/>
<dbReference type="NCBIfam" id="TIGR02749">
    <property type="entry name" value="prenyl_cyano"/>
    <property type="match status" value="1"/>
</dbReference>
<keyword evidence="4" id="KW-0479">Metal-binding</keyword>
<dbReference type="AlphaFoldDB" id="A0A4D6WW15"/>
<evidence type="ECO:0000256" key="7">
    <source>
        <dbReference type="RuleBase" id="RU004466"/>
    </source>
</evidence>
<dbReference type="PROSITE" id="PS00723">
    <property type="entry name" value="POLYPRENYL_SYNTHASE_1"/>
    <property type="match status" value="1"/>
</dbReference>
<evidence type="ECO:0000256" key="1">
    <source>
        <dbReference type="ARBA" id="ARBA00001946"/>
    </source>
</evidence>
<dbReference type="PANTHER" id="PTHR12001">
    <property type="entry name" value="GERANYLGERANYL PYROPHOSPHATE SYNTHASE"/>
    <property type="match status" value="1"/>
</dbReference>
<keyword evidence="6" id="KW-0414">Isoprene biosynthesis</keyword>
<dbReference type="GO" id="GO:0004659">
    <property type="term" value="F:prenyltransferase activity"/>
    <property type="evidence" value="ECO:0007669"/>
    <property type="project" value="InterPro"/>
</dbReference>
<keyword evidence="8" id="KW-0934">Plastid</keyword>
<evidence type="ECO:0000313" key="8">
    <source>
        <dbReference type="EMBL" id="QCI06891.1"/>
    </source>
</evidence>
<organism evidence="8">
    <name type="scientific">Halydictyon mirabile</name>
    <dbReference type="NCBI Taxonomy" id="189652"/>
    <lineage>
        <taxon>Eukaryota</taxon>
        <taxon>Rhodophyta</taxon>
        <taxon>Florideophyceae</taxon>
        <taxon>Rhodymeniophycidae</taxon>
        <taxon>Ceramiales</taxon>
        <taxon>Dasyaceae</taxon>
        <taxon>Halydictyon</taxon>
    </lineage>
</organism>
<proteinExistence type="inferred from homology"/>
<dbReference type="InterPro" id="IPR008949">
    <property type="entry name" value="Isoprenoid_synthase_dom_sf"/>
</dbReference>
<reference evidence="8" key="1">
    <citation type="journal article" date="2019" name="Mol. Phylogenet. Evol.">
        <title>Morphological evolution and classification of the red algal order Ceramiales inferred using plastid phylogenomics.</title>
        <authorList>
            <person name="Diaz-Tapia P."/>
            <person name="Pasella M.M."/>
            <person name="Verbruggen H."/>
            <person name="Maggs C.A."/>
        </authorList>
    </citation>
    <scope>NUCLEOTIDE SEQUENCE</scope>
    <source>
        <strain evidence="8">25966_6</strain>
    </source>
</reference>
<dbReference type="InterPro" id="IPR033749">
    <property type="entry name" value="Polyprenyl_synt_CS"/>
</dbReference>
<sequence>MLFINRILIPIKKEIQNLNINLDKMIGTKNPILYAAAKHLFNEKGKKLRPVIIFFIAKITTNDNTIFDKHKRLGEITEIIHTASLVHDDVIDDCDKRRGKNTVHTIFNTKIAVLAGDFLFAQSSWYLANLNNLEVVKIISKVITDFAEGEIRQGITNFKTNISINEYIEKSFYKTATLIACSCKATTILSHCNKNIQDDLYLYGKHLGLAFQIMDDILDIVSQTDKLGKPAGSDLKNGNITAPLLFALEENPSLIQLINQEFTNDEDIEYTIDNIKKTRGIQKAKDLAEEHIQLAIQIIHNRFNCKNSKHLIFISNYIINRLT</sequence>
<evidence type="ECO:0000256" key="4">
    <source>
        <dbReference type="ARBA" id="ARBA00022723"/>
    </source>
</evidence>
<evidence type="ECO:0000256" key="5">
    <source>
        <dbReference type="ARBA" id="ARBA00022842"/>
    </source>
</evidence>
<dbReference type="SUPFAM" id="SSF48576">
    <property type="entry name" value="Terpenoid synthases"/>
    <property type="match status" value="1"/>
</dbReference>
<comment type="similarity">
    <text evidence="2 7">Belongs to the FPP/GGPP synthase family.</text>
</comment>
<name>A0A4D6WW15_9FLOR</name>
<dbReference type="Gene3D" id="1.10.600.10">
    <property type="entry name" value="Farnesyl Diphosphate Synthase"/>
    <property type="match status" value="1"/>
</dbReference>
<dbReference type="GO" id="GO:1901663">
    <property type="term" value="P:quinone biosynthetic process"/>
    <property type="evidence" value="ECO:0007669"/>
    <property type="project" value="UniProtKB-ARBA"/>
</dbReference>
<dbReference type="EMBL" id="MK814665">
    <property type="protein sequence ID" value="QCI06891.1"/>
    <property type="molecule type" value="Genomic_DNA"/>
</dbReference>
<dbReference type="GO" id="GO:0046872">
    <property type="term" value="F:metal ion binding"/>
    <property type="evidence" value="ECO:0007669"/>
    <property type="project" value="UniProtKB-KW"/>
</dbReference>
<dbReference type="GO" id="GO:0008299">
    <property type="term" value="P:isoprenoid biosynthetic process"/>
    <property type="evidence" value="ECO:0007669"/>
    <property type="project" value="UniProtKB-KW"/>
</dbReference>
<dbReference type="Pfam" id="PF00348">
    <property type="entry name" value="polyprenyl_synt"/>
    <property type="match status" value="1"/>
</dbReference>
<evidence type="ECO:0000256" key="2">
    <source>
        <dbReference type="ARBA" id="ARBA00006706"/>
    </source>
</evidence>
<comment type="cofactor">
    <cofactor evidence="1">
        <name>Mg(2+)</name>
        <dbReference type="ChEBI" id="CHEBI:18420"/>
    </cofactor>
</comment>
<keyword evidence="5" id="KW-0460">Magnesium</keyword>
<dbReference type="PROSITE" id="PS00444">
    <property type="entry name" value="POLYPRENYL_SYNTHASE_2"/>
    <property type="match status" value="1"/>
</dbReference>
<reference evidence="8" key="2">
    <citation type="submission" date="2019-04" db="EMBL/GenBank/DDBJ databases">
        <authorList>
            <person name="Pasella M."/>
        </authorList>
    </citation>
    <scope>NUCLEOTIDE SEQUENCE</scope>
    <source>
        <strain evidence="8">25966_6</strain>
    </source>
</reference>
<dbReference type="CDD" id="cd00685">
    <property type="entry name" value="Trans_IPPS_HT"/>
    <property type="match status" value="1"/>
</dbReference>
<gene>
    <name evidence="8" type="primary">preA</name>
</gene>
<dbReference type="SFLD" id="SFLDS00005">
    <property type="entry name" value="Isoprenoid_Synthase_Type_I"/>
    <property type="match status" value="1"/>
</dbReference>
<keyword evidence="3 7" id="KW-0808">Transferase</keyword>
<protein>
    <submittedName>
        <fullName evidence="8">Prenyl transferase</fullName>
    </submittedName>
</protein>